<accession>A0A4S8P3G2</accession>
<name>A0A4S8P3G2_9HYPH</name>
<keyword evidence="1 6" id="KW-0963">Cytoplasm</keyword>
<comment type="similarity">
    <text evidence="6">Belongs to the methyltransferase superfamily. RNA methyltransferase RsmG family.</text>
</comment>
<organism evidence="7 8">
    <name type="scientific">Peteryoungia ipomoeae</name>
    <dbReference type="NCBI Taxonomy" id="1210932"/>
    <lineage>
        <taxon>Bacteria</taxon>
        <taxon>Pseudomonadati</taxon>
        <taxon>Pseudomonadota</taxon>
        <taxon>Alphaproteobacteria</taxon>
        <taxon>Hyphomicrobiales</taxon>
        <taxon>Rhizobiaceae</taxon>
        <taxon>Peteryoungia</taxon>
    </lineage>
</organism>
<proteinExistence type="inferred from homology"/>
<evidence type="ECO:0000313" key="7">
    <source>
        <dbReference type="EMBL" id="THV22159.1"/>
    </source>
</evidence>
<comment type="function">
    <text evidence="6">Specifically methylates the N7 position of guanine in position 527 of 16S rRNA.</text>
</comment>
<dbReference type="GO" id="GO:0070043">
    <property type="term" value="F:rRNA (guanine-N7-)-methyltransferase activity"/>
    <property type="evidence" value="ECO:0007669"/>
    <property type="project" value="UniProtKB-UniRule"/>
</dbReference>
<dbReference type="PANTHER" id="PTHR31760:SF0">
    <property type="entry name" value="S-ADENOSYL-L-METHIONINE-DEPENDENT METHYLTRANSFERASES SUPERFAMILY PROTEIN"/>
    <property type="match status" value="1"/>
</dbReference>
<feature type="binding site" evidence="6">
    <location>
        <position position="134"/>
    </location>
    <ligand>
        <name>S-adenosyl-L-methionine</name>
        <dbReference type="ChEBI" id="CHEBI:59789"/>
    </ligand>
</feature>
<dbReference type="RefSeq" id="WP_136598932.1">
    <property type="nucleotide sequence ID" value="NZ_STGV01000004.1"/>
</dbReference>
<evidence type="ECO:0000256" key="6">
    <source>
        <dbReference type="HAMAP-Rule" id="MF_00074"/>
    </source>
</evidence>
<keyword evidence="5 6" id="KW-0949">S-adenosyl-L-methionine</keyword>
<comment type="subcellular location">
    <subcellularLocation>
        <location evidence="6">Cytoplasm</location>
    </subcellularLocation>
</comment>
<dbReference type="Pfam" id="PF02527">
    <property type="entry name" value="GidB"/>
    <property type="match status" value="1"/>
</dbReference>
<dbReference type="Gene3D" id="3.40.50.150">
    <property type="entry name" value="Vaccinia Virus protein VP39"/>
    <property type="match status" value="1"/>
</dbReference>
<evidence type="ECO:0000256" key="1">
    <source>
        <dbReference type="ARBA" id="ARBA00022490"/>
    </source>
</evidence>
<dbReference type="NCBIfam" id="TIGR00138">
    <property type="entry name" value="rsmG_gidB"/>
    <property type="match status" value="1"/>
</dbReference>
<evidence type="ECO:0000256" key="3">
    <source>
        <dbReference type="ARBA" id="ARBA00022603"/>
    </source>
</evidence>
<evidence type="ECO:0000256" key="4">
    <source>
        <dbReference type="ARBA" id="ARBA00022679"/>
    </source>
</evidence>
<feature type="binding site" evidence="6">
    <location>
        <position position="65"/>
    </location>
    <ligand>
        <name>S-adenosyl-L-methionine</name>
        <dbReference type="ChEBI" id="CHEBI:59789"/>
    </ligand>
</feature>
<evidence type="ECO:0000313" key="8">
    <source>
        <dbReference type="Proteomes" id="UP000308828"/>
    </source>
</evidence>
<protein>
    <recommendedName>
        <fullName evidence="6">Ribosomal RNA small subunit methyltransferase G</fullName>
        <ecNumber evidence="6">2.1.1.170</ecNumber>
    </recommendedName>
    <alternativeName>
        <fullName evidence="6">16S rRNA 7-methylguanosine methyltransferase</fullName>
        <shortName evidence="6">16S rRNA m7G methyltransferase</shortName>
    </alternativeName>
</protein>
<comment type="caution">
    <text evidence="7">The sequence shown here is derived from an EMBL/GenBank/DDBJ whole genome shotgun (WGS) entry which is preliminary data.</text>
</comment>
<comment type="catalytic activity">
    <reaction evidence="6">
        <text>guanosine(527) in 16S rRNA + S-adenosyl-L-methionine = N(7)-methylguanosine(527) in 16S rRNA + S-adenosyl-L-homocysteine</text>
        <dbReference type="Rhea" id="RHEA:42732"/>
        <dbReference type="Rhea" id="RHEA-COMP:10209"/>
        <dbReference type="Rhea" id="RHEA-COMP:10210"/>
        <dbReference type="ChEBI" id="CHEBI:57856"/>
        <dbReference type="ChEBI" id="CHEBI:59789"/>
        <dbReference type="ChEBI" id="CHEBI:74269"/>
        <dbReference type="ChEBI" id="CHEBI:74480"/>
        <dbReference type="EC" id="2.1.1.170"/>
    </reaction>
</comment>
<dbReference type="EMBL" id="STGV01000004">
    <property type="protein sequence ID" value="THV22159.1"/>
    <property type="molecule type" value="Genomic_DNA"/>
</dbReference>
<dbReference type="PANTHER" id="PTHR31760">
    <property type="entry name" value="S-ADENOSYL-L-METHIONINE-DEPENDENT METHYLTRANSFERASES SUPERFAMILY PROTEIN"/>
    <property type="match status" value="1"/>
</dbReference>
<gene>
    <name evidence="6 7" type="primary">rsmG</name>
    <name evidence="7" type="ORF">FAA97_12720</name>
</gene>
<evidence type="ECO:0000256" key="5">
    <source>
        <dbReference type="ARBA" id="ARBA00022691"/>
    </source>
</evidence>
<dbReference type="InterPro" id="IPR029063">
    <property type="entry name" value="SAM-dependent_MTases_sf"/>
</dbReference>
<dbReference type="AlphaFoldDB" id="A0A4S8P3G2"/>
<dbReference type="PIRSF" id="PIRSF003078">
    <property type="entry name" value="GidB"/>
    <property type="match status" value="1"/>
</dbReference>
<comment type="caution">
    <text evidence="6">Lacks conserved residue(s) required for the propagation of feature annotation.</text>
</comment>
<reference evidence="7 8" key="1">
    <citation type="submission" date="2019-04" db="EMBL/GenBank/DDBJ databases">
        <title>Genome sequence of strain shin9-1.</title>
        <authorList>
            <person name="Gao J."/>
            <person name="Sun J."/>
        </authorList>
    </citation>
    <scope>NUCLEOTIDE SEQUENCE [LARGE SCALE GENOMIC DNA]</scope>
    <source>
        <strain evidence="8">shin9-1</strain>
    </source>
</reference>
<dbReference type="InterPro" id="IPR003682">
    <property type="entry name" value="rRNA_ssu_MeTfrase_G"/>
</dbReference>
<keyword evidence="8" id="KW-1185">Reference proteome</keyword>
<dbReference type="HAMAP" id="MF_00074">
    <property type="entry name" value="16SrRNA_methyltr_G"/>
    <property type="match status" value="1"/>
</dbReference>
<dbReference type="OrthoDB" id="9808773at2"/>
<evidence type="ECO:0000256" key="2">
    <source>
        <dbReference type="ARBA" id="ARBA00022552"/>
    </source>
</evidence>
<keyword evidence="4 6" id="KW-0808">Transferase</keyword>
<dbReference type="SUPFAM" id="SSF53335">
    <property type="entry name" value="S-adenosyl-L-methionine-dependent methyltransferases"/>
    <property type="match status" value="1"/>
</dbReference>
<dbReference type="GO" id="GO:0005829">
    <property type="term" value="C:cytosol"/>
    <property type="evidence" value="ECO:0007669"/>
    <property type="project" value="TreeGrafter"/>
</dbReference>
<feature type="binding site" evidence="6">
    <location>
        <begin position="118"/>
        <end position="119"/>
    </location>
    <ligand>
        <name>S-adenosyl-L-methionine</name>
        <dbReference type="ChEBI" id="CHEBI:59789"/>
    </ligand>
</feature>
<sequence>MKEVVDVSRETQQKLNVFVDLFRKWARTINLVAPSTLDEIWDRHVRDSLQLQSILKGPNRWIDLGSGGGFPGIITAIALTEYGAGWVDLVESNKKKCSFLRMALAETQARGTVHPIRIESAHETLSAPDAISARALAELDILFDYCEPWAISNEKLRLILHKGRDYQAEINKARGRWQFDLIVHQSIVETDSVILEISSLKRR</sequence>
<keyword evidence="3 6" id="KW-0489">Methyltransferase</keyword>
<dbReference type="Proteomes" id="UP000308828">
    <property type="component" value="Unassembled WGS sequence"/>
</dbReference>
<feature type="binding site" evidence="6">
    <location>
        <position position="70"/>
    </location>
    <ligand>
        <name>S-adenosyl-L-methionine</name>
        <dbReference type="ChEBI" id="CHEBI:59789"/>
    </ligand>
</feature>
<dbReference type="EC" id="2.1.1.170" evidence="6"/>
<keyword evidence="2 6" id="KW-0698">rRNA processing</keyword>